<gene>
    <name evidence="2" type="ORF">GCM10007971_26570</name>
</gene>
<keyword evidence="1" id="KW-0812">Transmembrane</keyword>
<dbReference type="AlphaFoldDB" id="A0A917Y0F1"/>
<keyword evidence="3" id="KW-1185">Reference proteome</keyword>
<reference evidence="2" key="2">
    <citation type="submission" date="2020-09" db="EMBL/GenBank/DDBJ databases">
        <authorList>
            <person name="Sun Q."/>
            <person name="Ohkuma M."/>
        </authorList>
    </citation>
    <scope>NUCLEOTIDE SEQUENCE</scope>
    <source>
        <strain evidence="2">JCM 17251</strain>
    </source>
</reference>
<sequence length="65" mass="7471">MNISVLILFLNATLLPVLSLIIVVTILRKQYLPVIRQMEKEEAEQLQEEGKVNDAYKMEKNANVN</sequence>
<reference evidence="2" key="1">
    <citation type="journal article" date="2014" name="Int. J. Syst. Evol. Microbiol.">
        <title>Complete genome sequence of Corynebacterium casei LMG S-19264T (=DSM 44701T), isolated from a smear-ripened cheese.</title>
        <authorList>
            <consortium name="US DOE Joint Genome Institute (JGI-PGF)"/>
            <person name="Walter F."/>
            <person name="Albersmeier A."/>
            <person name="Kalinowski J."/>
            <person name="Ruckert C."/>
        </authorList>
    </citation>
    <scope>NUCLEOTIDE SEQUENCE</scope>
    <source>
        <strain evidence="2">JCM 17251</strain>
    </source>
</reference>
<name>A0A917Y0F1_9BACI</name>
<feature type="transmembrane region" description="Helical" evidence="1">
    <location>
        <begin position="6"/>
        <end position="27"/>
    </location>
</feature>
<proteinExistence type="predicted"/>
<dbReference type="RefSeq" id="WP_156857311.1">
    <property type="nucleotide sequence ID" value="NZ_BMOS01000020.1"/>
</dbReference>
<dbReference type="EMBL" id="BMOS01000020">
    <property type="protein sequence ID" value="GGN61497.1"/>
    <property type="molecule type" value="Genomic_DNA"/>
</dbReference>
<organism evidence="2 3">
    <name type="scientific">Oceanobacillus indicireducens</name>
    <dbReference type="NCBI Taxonomy" id="1004261"/>
    <lineage>
        <taxon>Bacteria</taxon>
        <taxon>Bacillati</taxon>
        <taxon>Bacillota</taxon>
        <taxon>Bacilli</taxon>
        <taxon>Bacillales</taxon>
        <taxon>Bacillaceae</taxon>
        <taxon>Oceanobacillus</taxon>
    </lineage>
</organism>
<keyword evidence="1" id="KW-0472">Membrane</keyword>
<dbReference type="Proteomes" id="UP000624041">
    <property type="component" value="Unassembled WGS sequence"/>
</dbReference>
<evidence type="ECO:0000313" key="3">
    <source>
        <dbReference type="Proteomes" id="UP000624041"/>
    </source>
</evidence>
<protein>
    <submittedName>
        <fullName evidence="2">Uncharacterized protein</fullName>
    </submittedName>
</protein>
<accession>A0A917Y0F1</accession>
<keyword evidence="1" id="KW-1133">Transmembrane helix</keyword>
<evidence type="ECO:0000313" key="2">
    <source>
        <dbReference type="EMBL" id="GGN61497.1"/>
    </source>
</evidence>
<evidence type="ECO:0000256" key="1">
    <source>
        <dbReference type="SAM" id="Phobius"/>
    </source>
</evidence>
<comment type="caution">
    <text evidence="2">The sequence shown here is derived from an EMBL/GenBank/DDBJ whole genome shotgun (WGS) entry which is preliminary data.</text>
</comment>